<dbReference type="Pfam" id="PF19055">
    <property type="entry name" value="ABC2_membrane_7"/>
    <property type="match status" value="1"/>
</dbReference>
<reference evidence="11 12" key="1">
    <citation type="submission" date="2019-04" db="EMBL/GenBank/DDBJ databases">
        <title>Comparative genomics and transcriptomics to analyze fruiting body development in filamentous ascomycetes.</title>
        <authorList>
            <consortium name="DOE Joint Genome Institute"/>
            <person name="Lutkenhaus R."/>
            <person name="Traeger S."/>
            <person name="Breuer J."/>
            <person name="Kuo A."/>
            <person name="Lipzen A."/>
            <person name="Pangilinan J."/>
            <person name="Dilworth D."/>
            <person name="Sandor L."/>
            <person name="Poggeler S."/>
            <person name="Barry K."/>
            <person name="Grigoriev I.V."/>
            <person name="Nowrousian M."/>
        </authorList>
    </citation>
    <scope>NUCLEOTIDE SEQUENCE [LARGE SCALE GENOMIC DNA]</scope>
    <source>
        <strain evidence="11 12">CBS 389.68</strain>
    </source>
</reference>
<dbReference type="STRING" id="341454.A0A4S2N5X1"/>
<dbReference type="PANTHER" id="PTHR48042">
    <property type="entry name" value="ABC TRANSPORTER G FAMILY MEMBER 11"/>
    <property type="match status" value="1"/>
</dbReference>
<dbReference type="SUPFAM" id="SSF52540">
    <property type="entry name" value="P-loop containing nucleoside triphosphate hydrolases"/>
    <property type="match status" value="1"/>
</dbReference>
<evidence type="ECO:0000256" key="6">
    <source>
        <dbReference type="ARBA" id="ARBA00022840"/>
    </source>
</evidence>
<evidence type="ECO:0000256" key="9">
    <source>
        <dbReference type="SAM" id="Phobius"/>
    </source>
</evidence>
<organism evidence="11 12">
    <name type="scientific">Ascodesmis nigricans</name>
    <dbReference type="NCBI Taxonomy" id="341454"/>
    <lineage>
        <taxon>Eukaryota</taxon>
        <taxon>Fungi</taxon>
        <taxon>Dikarya</taxon>
        <taxon>Ascomycota</taxon>
        <taxon>Pezizomycotina</taxon>
        <taxon>Pezizomycetes</taxon>
        <taxon>Pezizales</taxon>
        <taxon>Ascodesmidaceae</taxon>
        <taxon>Ascodesmis</taxon>
    </lineage>
</organism>
<dbReference type="InterPro" id="IPR043926">
    <property type="entry name" value="ABCG_dom"/>
</dbReference>
<protein>
    <submittedName>
        <fullName evidence="11">P-loop containing nucleoside triphosphate hydrolase protein</fullName>
    </submittedName>
</protein>
<comment type="subcellular location">
    <subcellularLocation>
        <location evidence="1">Membrane</location>
        <topology evidence="1">Multi-pass membrane protein</topology>
    </subcellularLocation>
</comment>
<feature type="domain" description="ABC transporter" evidence="10">
    <location>
        <begin position="25"/>
        <end position="266"/>
    </location>
</feature>
<keyword evidence="12" id="KW-1185">Reference proteome</keyword>
<evidence type="ECO:0000256" key="5">
    <source>
        <dbReference type="ARBA" id="ARBA00022741"/>
    </source>
</evidence>
<keyword evidence="11" id="KW-0378">Hydrolase</keyword>
<evidence type="ECO:0000313" key="11">
    <source>
        <dbReference type="EMBL" id="TGZ84573.1"/>
    </source>
</evidence>
<dbReference type="InterPro" id="IPR017871">
    <property type="entry name" value="ABC_transporter-like_CS"/>
</dbReference>
<feature type="transmembrane region" description="Helical" evidence="9">
    <location>
        <begin position="384"/>
        <end position="407"/>
    </location>
</feature>
<dbReference type="InterPro" id="IPR052215">
    <property type="entry name" value="Plant_ABCG"/>
</dbReference>
<keyword evidence="7 9" id="KW-1133">Transmembrane helix</keyword>
<sequence>MSSSVEDIMASSTTSISAPSHSDRLVWDDITVTVIDHTTKKPIDILSNASGSAGPGDMVALMGPSGSGKTTLLNVLAHRRAAAKASVSGTISMGGKELGSTEMRKISTYVEQEDSLIGSLTVRETIEYSARLSGGLSERVDQLVASFGLGRSAGAIIGTPVRKGISGGQKRRVSVASQLITTPRILFLDEPTSGLDSTAAFEVMGRVRKFAIQENMIVICSIHQPSTQTFNLFSHLTLLSRGMTVYCGPIRGVMPHFANLSCPIPEHMNPAEFLLDVCNTDFEDDETDVGETSTKRLERLVTGWKDLHPSVETKTSGKYQPDEALLPSSGVLKQTYVLLRRSWIKSYRDLLAYWIRVAMYLGLAFLMGTVWLRLKPNQESIQPFMNAIFFSGAFMSFMAVAYIPAYIEDLECYRREQANGLYGPTAFMLSNFIIGIPFIFLNTILFAVVTVFLVHFRDDAQGFWKYVMWLFLDLLAAESLVIFITNLVPIFVAALAITAFVNGLWMSVGGFLVSERILNSFWYYTFYWINYQRYVFQGMMFNEFEERTYNCGKVGDGFQCMYPPIEPDSGKISGIAVLKSLGYGKKDEGLWIGVLIAIIAGMRLLAWLVLKCKR</sequence>
<feature type="transmembrane region" description="Helical" evidence="9">
    <location>
        <begin position="589"/>
        <end position="610"/>
    </location>
</feature>
<dbReference type="InterPro" id="IPR003439">
    <property type="entry name" value="ABC_transporter-like_ATP-bd"/>
</dbReference>
<dbReference type="EMBL" id="ML220112">
    <property type="protein sequence ID" value="TGZ84573.1"/>
    <property type="molecule type" value="Genomic_DNA"/>
</dbReference>
<evidence type="ECO:0000313" key="12">
    <source>
        <dbReference type="Proteomes" id="UP000298138"/>
    </source>
</evidence>
<feature type="transmembrane region" description="Helical" evidence="9">
    <location>
        <begin position="427"/>
        <end position="454"/>
    </location>
</feature>
<dbReference type="Pfam" id="PF00005">
    <property type="entry name" value="ABC_tran"/>
    <property type="match status" value="1"/>
</dbReference>
<dbReference type="SMART" id="SM00382">
    <property type="entry name" value="AAA"/>
    <property type="match status" value="1"/>
</dbReference>
<keyword evidence="5" id="KW-0547">Nucleotide-binding</keyword>
<dbReference type="GO" id="GO:0005524">
    <property type="term" value="F:ATP binding"/>
    <property type="evidence" value="ECO:0007669"/>
    <property type="project" value="UniProtKB-KW"/>
</dbReference>
<evidence type="ECO:0000256" key="3">
    <source>
        <dbReference type="ARBA" id="ARBA00022448"/>
    </source>
</evidence>
<feature type="transmembrane region" description="Helical" evidence="9">
    <location>
        <begin position="351"/>
        <end position="372"/>
    </location>
</feature>
<evidence type="ECO:0000256" key="1">
    <source>
        <dbReference type="ARBA" id="ARBA00004141"/>
    </source>
</evidence>
<evidence type="ECO:0000256" key="8">
    <source>
        <dbReference type="ARBA" id="ARBA00023136"/>
    </source>
</evidence>
<dbReference type="InterPro" id="IPR013525">
    <property type="entry name" value="ABC2_TM"/>
</dbReference>
<accession>A0A4S2N5X1</accession>
<dbReference type="OrthoDB" id="66620at2759"/>
<dbReference type="PROSITE" id="PS50893">
    <property type="entry name" value="ABC_TRANSPORTER_2"/>
    <property type="match status" value="1"/>
</dbReference>
<dbReference type="InterPro" id="IPR027417">
    <property type="entry name" value="P-loop_NTPase"/>
</dbReference>
<keyword evidence="6" id="KW-0067">ATP-binding</keyword>
<dbReference type="PANTHER" id="PTHR48042:SF11">
    <property type="entry name" value="ABC TRANSPORTER G FAMILY MEMBER 11"/>
    <property type="match status" value="1"/>
</dbReference>
<evidence type="ECO:0000256" key="7">
    <source>
        <dbReference type="ARBA" id="ARBA00022989"/>
    </source>
</evidence>
<dbReference type="Proteomes" id="UP000298138">
    <property type="component" value="Unassembled WGS sequence"/>
</dbReference>
<name>A0A4S2N5X1_9PEZI</name>
<dbReference type="AlphaFoldDB" id="A0A4S2N5X1"/>
<keyword evidence="3" id="KW-0813">Transport</keyword>
<dbReference type="CDD" id="cd03213">
    <property type="entry name" value="ABCG_EPDR"/>
    <property type="match status" value="1"/>
</dbReference>
<keyword evidence="4 9" id="KW-0812">Transmembrane</keyword>
<dbReference type="Gene3D" id="3.40.50.300">
    <property type="entry name" value="P-loop containing nucleotide triphosphate hydrolases"/>
    <property type="match status" value="1"/>
</dbReference>
<evidence type="ECO:0000259" key="10">
    <source>
        <dbReference type="PROSITE" id="PS50893"/>
    </source>
</evidence>
<dbReference type="GO" id="GO:0016887">
    <property type="term" value="F:ATP hydrolysis activity"/>
    <property type="evidence" value="ECO:0007669"/>
    <property type="project" value="InterPro"/>
</dbReference>
<evidence type="ECO:0000256" key="4">
    <source>
        <dbReference type="ARBA" id="ARBA00022692"/>
    </source>
</evidence>
<dbReference type="PROSITE" id="PS00211">
    <property type="entry name" value="ABC_TRANSPORTER_1"/>
    <property type="match status" value="1"/>
</dbReference>
<comment type="similarity">
    <text evidence="2">Belongs to the ABC transporter superfamily. ABCG family. Eye pigment precursor importer (TC 3.A.1.204) subfamily.</text>
</comment>
<feature type="transmembrane region" description="Helical" evidence="9">
    <location>
        <begin position="466"/>
        <end position="484"/>
    </location>
</feature>
<keyword evidence="8 9" id="KW-0472">Membrane</keyword>
<evidence type="ECO:0000256" key="2">
    <source>
        <dbReference type="ARBA" id="ARBA00005814"/>
    </source>
</evidence>
<dbReference type="InterPro" id="IPR003593">
    <property type="entry name" value="AAA+_ATPase"/>
</dbReference>
<gene>
    <name evidence="11" type="ORF">EX30DRAFT_3039</name>
</gene>
<proteinExistence type="inferred from homology"/>
<dbReference type="GO" id="GO:0016020">
    <property type="term" value="C:membrane"/>
    <property type="evidence" value="ECO:0007669"/>
    <property type="project" value="UniProtKB-SubCell"/>
</dbReference>
<dbReference type="InParanoid" id="A0A4S2N5X1"/>
<feature type="transmembrane region" description="Helical" evidence="9">
    <location>
        <begin position="490"/>
        <end position="513"/>
    </location>
</feature>
<dbReference type="GO" id="GO:0140359">
    <property type="term" value="F:ABC-type transporter activity"/>
    <property type="evidence" value="ECO:0007669"/>
    <property type="project" value="InterPro"/>
</dbReference>
<dbReference type="Pfam" id="PF01061">
    <property type="entry name" value="ABC2_membrane"/>
    <property type="match status" value="1"/>
</dbReference>